<evidence type="ECO:0000313" key="1">
    <source>
        <dbReference type="EMBL" id="KRM15907.1"/>
    </source>
</evidence>
<dbReference type="EMBL" id="AZFV01000018">
    <property type="protein sequence ID" value="KRM15907.1"/>
    <property type="molecule type" value="Genomic_DNA"/>
</dbReference>
<comment type="caution">
    <text evidence="1">The sequence shown here is derived from an EMBL/GenBank/DDBJ whole genome shotgun (WGS) entry which is preliminary data.</text>
</comment>
<dbReference type="Proteomes" id="UP000051302">
    <property type="component" value="Unassembled WGS sequence"/>
</dbReference>
<accession>A0A0R1WLJ6</accession>
<organism evidence="1 2">
    <name type="scientific">Companilactobacillus nantensis DSM 16982</name>
    <dbReference type="NCBI Taxonomy" id="1423774"/>
    <lineage>
        <taxon>Bacteria</taxon>
        <taxon>Bacillati</taxon>
        <taxon>Bacillota</taxon>
        <taxon>Bacilli</taxon>
        <taxon>Lactobacillales</taxon>
        <taxon>Lactobacillaceae</taxon>
        <taxon>Companilactobacillus</taxon>
    </lineage>
</organism>
<evidence type="ECO:0000313" key="2">
    <source>
        <dbReference type="Proteomes" id="UP000051302"/>
    </source>
</evidence>
<dbReference type="AlphaFoldDB" id="A0A0R1WLJ6"/>
<gene>
    <name evidence="1" type="ORF">FD31_GL000802</name>
</gene>
<protein>
    <submittedName>
        <fullName evidence="1">Uncharacterized protein</fullName>
    </submittedName>
</protein>
<dbReference type="PATRIC" id="fig|1423774.3.peg.829"/>
<proteinExistence type="predicted"/>
<keyword evidence="2" id="KW-1185">Reference proteome</keyword>
<name>A0A0R1WLJ6_9LACO</name>
<dbReference type="RefSeq" id="WP_057892370.1">
    <property type="nucleotide sequence ID" value="NZ_AZFV01000018.1"/>
</dbReference>
<reference evidence="1 2" key="1">
    <citation type="journal article" date="2015" name="Genome Announc.">
        <title>Expanding the biotechnology potential of lactobacilli through comparative genomics of 213 strains and associated genera.</title>
        <authorList>
            <person name="Sun Z."/>
            <person name="Harris H.M."/>
            <person name="McCann A."/>
            <person name="Guo C."/>
            <person name="Argimon S."/>
            <person name="Zhang W."/>
            <person name="Yang X."/>
            <person name="Jeffery I.B."/>
            <person name="Cooney J.C."/>
            <person name="Kagawa T.F."/>
            <person name="Liu W."/>
            <person name="Song Y."/>
            <person name="Salvetti E."/>
            <person name="Wrobel A."/>
            <person name="Rasinkangas P."/>
            <person name="Parkhill J."/>
            <person name="Rea M.C."/>
            <person name="O'Sullivan O."/>
            <person name="Ritari J."/>
            <person name="Douillard F.P."/>
            <person name="Paul Ross R."/>
            <person name="Yang R."/>
            <person name="Briner A.E."/>
            <person name="Felis G.E."/>
            <person name="de Vos W.M."/>
            <person name="Barrangou R."/>
            <person name="Klaenhammer T.R."/>
            <person name="Caufield P.W."/>
            <person name="Cui Y."/>
            <person name="Zhang H."/>
            <person name="O'Toole P.W."/>
        </authorList>
    </citation>
    <scope>NUCLEOTIDE SEQUENCE [LARGE SCALE GENOMIC DNA]</scope>
    <source>
        <strain evidence="1 2">DSM 16982</strain>
    </source>
</reference>
<sequence length="215" mass="24686">MYLPDKVVNSEFPNLSLKSKDGKTSALSLDNGEKVIISKQNSEGNTDSEVFNFTAVTDETVFPSVPDLPNYWHNVDLDKWNGVIDSNSKDSFNNNSDQIQKSINSLYEYETNQRNFFVKLKDTLSDFKGFVETIISVKTAEFLSKFSTQYYKKEEIDEMFKNQDTQIGNIRRRLPNDTVIGTFHNPSRSDQMPTNIDVNDKVTPEAQQILDDWNK</sequence>
<dbReference type="STRING" id="1423774.FD31_GL000802"/>